<sequence>MKKFILGGLAALALAGTASAEDIKQLNFGIISTESSAALSKSFEPMLKDLEKAVGVPVKAYFAQDYAGVIEGMRFKKVDLAWYGNKSAMEAVDRAGGEVFVQTTKKDGSKGYYSLLLVNKSRTDLNEVKDVLDCSKGLNFGNGDANSTSGNLVPSYYVFAINNVNPSNCYKNVAVSNHEGNALAVAMGQVDFATNNTESMDRLAQSRPDDFAKIKEIWRSPLIPSDPLVWRKDLPSDVKAKIHSFFLGYGRLGTPEEVSRAREILKTTSDGWGPFVASSDAQLYPIRQLELFKSKLKIQNDEKLSADEKKSKTAEIDGKLADLSKLMETTPNM</sequence>
<dbReference type="AlphaFoldDB" id="A0A6S6QP56"/>
<comment type="similarity">
    <text evidence="1">Belongs to the phosphate/phosphite/phosphonate binding protein family.</text>
</comment>
<protein>
    <submittedName>
        <fullName evidence="4">Phosphonates-binding periplasmic protein</fullName>
    </submittedName>
</protein>
<keyword evidence="5" id="KW-1185">Reference proteome</keyword>
<dbReference type="KEGG" id="tso:IZ6_04320"/>
<gene>
    <name evidence="4" type="primary">phnD</name>
    <name evidence="4" type="ORF">IZ6_04320</name>
</gene>
<evidence type="ECO:0000256" key="1">
    <source>
        <dbReference type="ARBA" id="ARBA00007162"/>
    </source>
</evidence>
<dbReference type="RefSeq" id="WP_222876388.1">
    <property type="nucleotide sequence ID" value="NZ_AP023361.1"/>
</dbReference>
<dbReference type="PANTHER" id="PTHR35841">
    <property type="entry name" value="PHOSPHONATES-BINDING PERIPLASMIC PROTEIN"/>
    <property type="match status" value="1"/>
</dbReference>
<dbReference type="InterPro" id="IPR005770">
    <property type="entry name" value="PhnD"/>
</dbReference>
<dbReference type="SUPFAM" id="SSF53850">
    <property type="entry name" value="Periplasmic binding protein-like II"/>
    <property type="match status" value="1"/>
</dbReference>
<dbReference type="NCBIfam" id="TIGR01098">
    <property type="entry name" value="3A0109s03R"/>
    <property type="match status" value="1"/>
</dbReference>
<evidence type="ECO:0000313" key="4">
    <source>
        <dbReference type="EMBL" id="BCJ89697.1"/>
    </source>
</evidence>
<dbReference type="GO" id="GO:0015716">
    <property type="term" value="P:organic phosphonate transport"/>
    <property type="evidence" value="ECO:0007669"/>
    <property type="project" value="InterPro"/>
</dbReference>
<keyword evidence="2 3" id="KW-0732">Signal</keyword>
<dbReference type="Gene3D" id="3.40.190.10">
    <property type="entry name" value="Periplasmic binding protein-like II"/>
    <property type="match status" value="2"/>
</dbReference>
<feature type="chain" id="PRO_5027991432" evidence="3">
    <location>
        <begin position="21"/>
        <end position="333"/>
    </location>
</feature>
<accession>A0A6S6QP56</accession>
<dbReference type="GO" id="GO:0043190">
    <property type="term" value="C:ATP-binding cassette (ABC) transporter complex"/>
    <property type="evidence" value="ECO:0007669"/>
    <property type="project" value="InterPro"/>
</dbReference>
<reference evidence="4 5" key="1">
    <citation type="submission" date="2020-08" db="EMBL/GenBank/DDBJ databases">
        <title>Genome sequence of Rhizobiales bacterium strain IZ6.</title>
        <authorList>
            <person name="Nakai R."/>
            <person name="Naganuma T."/>
        </authorList>
    </citation>
    <scope>NUCLEOTIDE SEQUENCE [LARGE SCALE GENOMIC DNA]</scope>
    <source>
        <strain evidence="4 5">IZ6</strain>
    </source>
</reference>
<dbReference type="Gene3D" id="1.20.58.90">
    <property type="match status" value="1"/>
</dbReference>
<evidence type="ECO:0000256" key="3">
    <source>
        <dbReference type="SAM" id="SignalP"/>
    </source>
</evidence>
<name>A0A6S6QP56_9HYPH</name>
<dbReference type="Pfam" id="PF12974">
    <property type="entry name" value="Phosphonate-bd"/>
    <property type="match status" value="1"/>
</dbReference>
<dbReference type="EMBL" id="AP023361">
    <property type="protein sequence ID" value="BCJ89697.1"/>
    <property type="molecule type" value="Genomic_DNA"/>
</dbReference>
<feature type="signal peptide" evidence="3">
    <location>
        <begin position="1"/>
        <end position="20"/>
    </location>
</feature>
<dbReference type="NCBIfam" id="TIGR03431">
    <property type="entry name" value="PhnD"/>
    <property type="match status" value="1"/>
</dbReference>
<dbReference type="GO" id="GO:0055085">
    <property type="term" value="P:transmembrane transport"/>
    <property type="evidence" value="ECO:0007669"/>
    <property type="project" value="InterPro"/>
</dbReference>
<dbReference type="PANTHER" id="PTHR35841:SF1">
    <property type="entry name" value="PHOSPHONATES-BINDING PERIPLASMIC PROTEIN"/>
    <property type="match status" value="1"/>
</dbReference>
<dbReference type="InterPro" id="IPR017797">
    <property type="entry name" value="Phosphnate-bd"/>
</dbReference>
<organism evidence="4 5">
    <name type="scientific">Terrihabitans soli</name>
    <dbReference type="NCBI Taxonomy" id="708113"/>
    <lineage>
        <taxon>Bacteria</taxon>
        <taxon>Pseudomonadati</taxon>
        <taxon>Pseudomonadota</taxon>
        <taxon>Alphaproteobacteria</taxon>
        <taxon>Hyphomicrobiales</taxon>
        <taxon>Terrihabitans</taxon>
    </lineage>
</organism>
<dbReference type="Proteomes" id="UP000515317">
    <property type="component" value="Chromosome"/>
</dbReference>
<evidence type="ECO:0000256" key="2">
    <source>
        <dbReference type="ARBA" id="ARBA00022729"/>
    </source>
</evidence>
<evidence type="ECO:0000313" key="5">
    <source>
        <dbReference type="Proteomes" id="UP000515317"/>
    </source>
</evidence>
<proteinExistence type="inferred from homology"/>